<keyword evidence="7" id="KW-1185">Reference proteome</keyword>
<proteinExistence type="inferred from homology"/>
<dbReference type="HAMAP" id="MF_01077">
    <property type="entry name" value="RimP"/>
    <property type="match status" value="1"/>
</dbReference>
<dbReference type="CDD" id="cd01734">
    <property type="entry name" value="YlxS_C"/>
    <property type="match status" value="1"/>
</dbReference>
<dbReference type="InterPro" id="IPR028998">
    <property type="entry name" value="RimP_C"/>
</dbReference>
<organism evidence="6 7">
    <name type="scientific">Selenomonas ruminis</name>
    <dbReference type="NCBI Taxonomy" id="2593411"/>
    <lineage>
        <taxon>Bacteria</taxon>
        <taxon>Bacillati</taxon>
        <taxon>Bacillota</taxon>
        <taxon>Negativicutes</taxon>
        <taxon>Selenomonadales</taxon>
        <taxon>Selenomonadaceae</taxon>
        <taxon>Selenomonas</taxon>
    </lineage>
</organism>
<name>A0A5D6WEJ9_9FIRM</name>
<evidence type="ECO:0000256" key="2">
    <source>
        <dbReference type="ARBA" id="ARBA00022517"/>
    </source>
</evidence>
<accession>A0A5D6WEJ9</accession>
<comment type="similarity">
    <text evidence="3">Belongs to the RimP family.</text>
</comment>
<evidence type="ECO:0000313" key="6">
    <source>
        <dbReference type="EMBL" id="TYZ24864.1"/>
    </source>
</evidence>
<comment type="function">
    <text evidence="3">Required for maturation of 30S ribosomal subunits.</text>
</comment>
<dbReference type="PANTHER" id="PTHR33867">
    <property type="entry name" value="RIBOSOME MATURATION FACTOR RIMP"/>
    <property type="match status" value="1"/>
</dbReference>
<comment type="caution">
    <text evidence="6">The sequence shown here is derived from an EMBL/GenBank/DDBJ whole genome shotgun (WGS) entry which is preliminary data.</text>
</comment>
<dbReference type="Gene3D" id="3.30.300.70">
    <property type="entry name" value="RimP-like superfamily, N-terminal"/>
    <property type="match status" value="1"/>
</dbReference>
<keyword evidence="1 3" id="KW-0963">Cytoplasm</keyword>
<dbReference type="RefSeq" id="WP_033169241.1">
    <property type="nucleotide sequence ID" value="NZ_VTOY01000001.1"/>
</dbReference>
<dbReference type="EMBL" id="VTOY01000001">
    <property type="protein sequence ID" value="TYZ24864.1"/>
    <property type="molecule type" value="Genomic_DNA"/>
</dbReference>
<dbReference type="SUPFAM" id="SSF75420">
    <property type="entry name" value="YhbC-like, N-terminal domain"/>
    <property type="match status" value="1"/>
</dbReference>
<dbReference type="InterPro" id="IPR036847">
    <property type="entry name" value="RimP_C_sf"/>
</dbReference>
<sequence>MAAKNIEEAVEAMAAELLAGQDVVELVDVEYVKEHTDWYLRVYIDKDGGIDIEDCQELSEKLEAVLDEKNTIPDSYILEVSSPGIDRVLRKPRDYEREQGKKVDVSLYAPMDGKKELTGVLTGFDGKAITLDDSTVVELSKAAQIRLHIDF</sequence>
<dbReference type="InterPro" id="IPR003728">
    <property type="entry name" value="Ribosome_maturation_RimP"/>
</dbReference>
<evidence type="ECO:0000259" key="5">
    <source>
        <dbReference type="Pfam" id="PF17384"/>
    </source>
</evidence>
<dbReference type="OrthoDB" id="9805006at2"/>
<evidence type="ECO:0000256" key="1">
    <source>
        <dbReference type="ARBA" id="ARBA00022490"/>
    </source>
</evidence>
<dbReference type="Pfam" id="PF02576">
    <property type="entry name" value="RimP_N"/>
    <property type="match status" value="1"/>
</dbReference>
<dbReference type="Gene3D" id="2.30.30.180">
    <property type="entry name" value="Ribosome maturation factor RimP, C-terminal domain"/>
    <property type="match status" value="1"/>
</dbReference>
<evidence type="ECO:0000259" key="4">
    <source>
        <dbReference type="Pfam" id="PF02576"/>
    </source>
</evidence>
<dbReference type="PANTHER" id="PTHR33867:SF1">
    <property type="entry name" value="RIBOSOME MATURATION FACTOR RIMP"/>
    <property type="match status" value="1"/>
</dbReference>
<dbReference type="GO" id="GO:0000028">
    <property type="term" value="P:ribosomal small subunit assembly"/>
    <property type="evidence" value="ECO:0007669"/>
    <property type="project" value="TreeGrafter"/>
</dbReference>
<dbReference type="InterPro" id="IPR035956">
    <property type="entry name" value="RimP_N_sf"/>
</dbReference>
<evidence type="ECO:0000313" key="7">
    <source>
        <dbReference type="Proteomes" id="UP000323646"/>
    </source>
</evidence>
<feature type="domain" description="Ribosome maturation factor RimP C-terminal" evidence="5">
    <location>
        <begin position="89"/>
        <end position="151"/>
    </location>
</feature>
<dbReference type="GO" id="GO:0006412">
    <property type="term" value="P:translation"/>
    <property type="evidence" value="ECO:0007669"/>
    <property type="project" value="TreeGrafter"/>
</dbReference>
<dbReference type="InterPro" id="IPR028989">
    <property type="entry name" value="RimP_N"/>
</dbReference>
<dbReference type="SUPFAM" id="SSF74942">
    <property type="entry name" value="YhbC-like, C-terminal domain"/>
    <property type="match status" value="1"/>
</dbReference>
<keyword evidence="2 3" id="KW-0690">Ribosome biogenesis</keyword>
<gene>
    <name evidence="3" type="primary">rimP</name>
    <name evidence="6" type="ORF">FZ040_02160</name>
</gene>
<dbReference type="AlphaFoldDB" id="A0A5D6WEJ9"/>
<comment type="subcellular location">
    <subcellularLocation>
        <location evidence="3">Cytoplasm</location>
    </subcellularLocation>
</comment>
<dbReference type="FunFam" id="3.30.300.70:FF:000001">
    <property type="entry name" value="Ribosome maturation factor RimP"/>
    <property type="match status" value="1"/>
</dbReference>
<dbReference type="Proteomes" id="UP000323646">
    <property type="component" value="Unassembled WGS sequence"/>
</dbReference>
<evidence type="ECO:0000256" key="3">
    <source>
        <dbReference type="HAMAP-Rule" id="MF_01077"/>
    </source>
</evidence>
<reference evidence="6 7" key="1">
    <citation type="submission" date="2019-08" db="EMBL/GenBank/DDBJ databases">
        <title>Selenomonas sp. mPRGC5 and Selenomonas sp. mPRGC8 isolated from ruminal fluid of dairy goat (Capra hircus).</title>
        <authorList>
            <person name="Poothong S."/>
            <person name="Nuengjamnong C."/>
            <person name="Tanasupawat S."/>
        </authorList>
    </citation>
    <scope>NUCLEOTIDE SEQUENCE [LARGE SCALE GENOMIC DNA]</scope>
    <source>
        <strain evidence="7">mPRGC5</strain>
    </source>
</reference>
<dbReference type="GO" id="GO:0005829">
    <property type="term" value="C:cytosol"/>
    <property type="evidence" value="ECO:0007669"/>
    <property type="project" value="TreeGrafter"/>
</dbReference>
<feature type="domain" description="Ribosome maturation factor RimP N-terminal" evidence="4">
    <location>
        <begin position="22"/>
        <end position="86"/>
    </location>
</feature>
<protein>
    <recommendedName>
        <fullName evidence="3">Ribosome maturation factor RimP</fullName>
    </recommendedName>
</protein>
<dbReference type="Pfam" id="PF17384">
    <property type="entry name" value="DUF150_C"/>
    <property type="match status" value="1"/>
</dbReference>